<dbReference type="OrthoDB" id="913635at2759"/>
<proteinExistence type="predicted"/>
<reference evidence="1" key="1">
    <citation type="submission" date="2022-04" db="EMBL/GenBank/DDBJ databases">
        <title>Carnegiea gigantea Genome sequencing and assembly v2.</title>
        <authorList>
            <person name="Copetti D."/>
            <person name="Sanderson M.J."/>
            <person name="Burquez A."/>
            <person name="Wojciechowski M.F."/>
        </authorList>
    </citation>
    <scope>NUCLEOTIDE SEQUENCE</scope>
    <source>
        <strain evidence="1">SGP5-SGP5p</strain>
        <tissue evidence="1">Aerial part</tissue>
    </source>
</reference>
<evidence type="ECO:0000313" key="1">
    <source>
        <dbReference type="EMBL" id="KAJ8450462.1"/>
    </source>
</evidence>
<comment type="caution">
    <text evidence="1">The sequence shown here is derived from an EMBL/GenBank/DDBJ whole genome shotgun (WGS) entry which is preliminary data.</text>
</comment>
<protein>
    <submittedName>
        <fullName evidence="1">Uncharacterized protein</fullName>
    </submittedName>
</protein>
<gene>
    <name evidence="1" type="ORF">Cgig2_002147</name>
</gene>
<name>A0A9Q1QQ51_9CARY</name>
<accession>A0A9Q1QQ51</accession>
<keyword evidence="2" id="KW-1185">Reference proteome</keyword>
<dbReference type="Proteomes" id="UP001153076">
    <property type="component" value="Unassembled WGS sequence"/>
</dbReference>
<evidence type="ECO:0000313" key="2">
    <source>
        <dbReference type="Proteomes" id="UP001153076"/>
    </source>
</evidence>
<dbReference type="PANTHER" id="PTHR33710:SF86">
    <property type="entry name" value="VIRAL MOVEMENT PROTEIN"/>
    <property type="match status" value="1"/>
</dbReference>
<dbReference type="SUPFAM" id="SSF56219">
    <property type="entry name" value="DNase I-like"/>
    <property type="match status" value="1"/>
</dbReference>
<dbReference type="InterPro" id="IPR036691">
    <property type="entry name" value="Endo/exonu/phosph_ase_sf"/>
</dbReference>
<dbReference type="PANTHER" id="PTHR33710">
    <property type="entry name" value="BNAC02G09200D PROTEIN"/>
    <property type="match status" value="1"/>
</dbReference>
<sequence>MNGMPTWFKMKYIKLPGFCYAYGLLGYVYRRCVLYDSTIPKTDLQYGSWIRATPIKTKAKEMKRKFCKKDKGCSTCGNLVKGTRVRLNFDKSSVTNMNIDTEIINVGGEIAKRKEDNTDKTLWSSLKASRVCMLTVEGVRLTIFTFLLNGTKTVMNGGSQVYMGSPKQQTSLRHLTGGDLNEILYNFEKCGGPLKSQAILDAFRDTLNVCDLFDLGFLGQEFTWWNGQDVVSSVEERLDQFCANSDWSTLFSNARVTHMDDDSSYHLPIHLKVFKFHTQCKKTKRRRFDNFWALDDRCEGVISNAWISINSDDPATRVVWGTNQEAFGNIQLEIKKHLNLLKQTSDARARKLIFNTISDLRRKVEVLWCQRSRTDFLKFGDRNSGWFHNKANRRKSTNHIAELKDVDGQIVTPVKPETSLLRVGDLIDRDRELSVKMAYHLIMQVYNDDVPECSSPLSASF</sequence>
<dbReference type="AlphaFoldDB" id="A0A9Q1QQ51"/>
<organism evidence="1 2">
    <name type="scientific">Carnegiea gigantea</name>
    <dbReference type="NCBI Taxonomy" id="171969"/>
    <lineage>
        <taxon>Eukaryota</taxon>
        <taxon>Viridiplantae</taxon>
        <taxon>Streptophyta</taxon>
        <taxon>Embryophyta</taxon>
        <taxon>Tracheophyta</taxon>
        <taxon>Spermatophyta</taxon>
        <taxon>Magnoliopsida</taxon>
        <taxon>eudicotyledons</taxon>
        <taxon>Gunneridae</taxon>
        <taxon>Pentapetalae</taxon>
        <taxon>Caryophyllales</taxon>
        <taxon>Cactineae</taxon>
        <taxon>Cactaceae</taxon>
        <taxon>Cactoideae</taxon>
        <taxon>Echinocereeae</taxon>
        <taxon>Carnegiea</taxon>
    </lineage>
</organism>
<dbReference type="EMBL" id="JAKOGI010000015">
    <property type="protein sequence ID" value="KAJ8450462.1"/>
    <property type="molecule type" value="Genomic_DNA"/>
</dbReference>